<evidence type="ECO:0000313" key="3">
    <source>
        <dbReference type="EMBL" id="KAG2386150.1"/>
    </source>
</evidence>
<evidence type="ECO:0000256" key="1">
    <source>
        <dbReference type="RuleBase" id="RU363098"/>
    </source>
</evidence>
<dbReference type="GO" id="GO:0003968">
    <property type="term" value="F:RNA-directed RNA polymerase activity"/>
    <property type="evidence" value="ECO:0007669"/>
    <property type="project" value="UniProtKB-KW"/>
</dbReference>
<evidence type="ECO:0000313" key="4">
    <source>
        <dbReference type="Proteomes" id="UP000816034"/>
    </source>
</evidence>
<proteinExistence type="inferred from homology"/>
<feature type="domain" description="RDRP core" evidence="2">
    <location>
        <begin position="213"/>
        <end position="367"/>
    </location>
</feature>
<dbReference type="Proteomes" id="UP000816034">
    <property type="component" value="Unassembled WGS sequence"/>
</dbReference>
<keyword evidence="1" id="KW-0808">Transferase</keyword>
<comment type="catalytic activity">
    <reaction evidence="1">
        <text>RNA(n) + a ribonucleoside 5'-triphosphate = RNA(n+1) + diphosphate</text>
        <dbReference type="Rhea" id="RHEA:21248"/>
        <dbReference type="Rhea" id="RHEA-COMP:14527"/>
        <dbReference type="Rhea" id="RHEA-COMP:17342"/>
        <dbReference type="ChEBI" id="CHEBI:33019"/>
        <dbReference type="ChEBI" id="CHEBI:61557"/>
        <dbReference type="ChEBI" id="CHEBI:140395"/>
        <dbReference type="EC" id="2.7.7.48"/>
    </reaction>
</comment>
<comment type="similarity">
    <text evidence="1">Belongs to the RdRP family.</text>
</comment>
<dbReference type="InterPro" id="IPR057596">
    <property type="entry name" value="RDRP_core"/>
</dbReference>
<keyword evidence="1" id="KW-0694">RNA-binding</keyword>
<evidence type="ECO:0000259" key="2">
    <source>
        <dbReference type="Pfam" id="PF05183"/>
    </source>
</evidence>
<keyword evidence="1" id="KW-0548">Nucleotidyltransferase</keyword>
<keyword evidence="4" id="KW-1185">Reference proteome</keyword>
<keyword evidence="1" id="KW-0696">RNA-directed RNA polymerase</keyword>
<name>A0AA88GNS1_NAELO</name>
<organism evidence="3 4">
    <name type="scientific">Naegleria lovaniensis</name>
    <name type="common">Amoeba</name>
    <dbReference type="NCBI Taxonomy" id="51637"/>
    <lineage>
        <taxon>Eukaryota</taxon>
        <taxon>Discoba</taxon>
        <taxon>Heterolobosea</taxon>
        <taxon>Tetramitia</taxon>
        <taxon>Eutetramitia</taxon>
        <taxon>Vahlkampfiidae</taxon>
        <taxon>Naegleria</taxon>
    </lineage>
</organism>
<dbReference type="GO" id="GO:0003723">
    <property type="term" value="F:RNA binding"/>
    <property type="evidence" value="ECO:0007669"/>
    <property type="project" value="UniProtKB-KW"/>
</dbReference>
<dbReference type="AlphaFoldDB" id="A0AA88GNS1"/>
<dbReference type="Pfam" id="PF05183">
    <property type="entry name" value="RdRP"/>
    <property type="match status" value="1"/>
</dbReference>
<reference evidence="3 4" key="1">
    <citation type="journal article" date="2018" name="BMC Genomics">
        <title>The genome of Naegleria lovaniensis, the basis for a comparative approach to unravel pathogenicity factors of the human pathogenic amoeba N. fowleri.</title>
        <authorList>
            <person name="Liechti N."/>
            <person name="Schurch N."/>
            <person name="Bruggmann R."/>
            <person name="Wittwer M."/>
        </authorList>
    </citation>
    <scope>NUCLEOTIDE SEQUENCE [LARGE SCALE GENOMIC DNA]</scope>
    <source>
        <strain evidence="3 4">ATCC 30569</strain>
    </source>
</reference>
<dbReference type="EC" id="2.7.7.48" evidence="1"/>
<accession>A0AA88GNS1</accession>
<dbReference type="RefSeq" id="XP_044550142.1">
    <property type="nucleotide sequence ID" value="XM_044692030.1"/>
</dbReference>
<protein>
    <recommendedName>
        <fullName evidence="1">RNA-dependent RNA polymerase</fullName>
        <ecNumber evidence="1">2.7.7.48</ecNumber>
    </recommendedName>
</protein>
<dbReference type="EMBL" id="PYSW02000016">
    <property type="protein sequence ID" value="KAG2386150.1"/>
    <property type="molecule type" value="Genomic_DNA"/>
</dbReference>
<dbReference type="GeneID" id="68095051"/>
<comment type="caution">
    <text evidence="3">The sequence shown here is derived from an EMBL/GenBank/DDBJ whole genome shotgun (WGS) entry which is preliminary data.</text>
</comment>
<gene>
    <name evidence="3" type="ORF">C9374_002596</name>
</gene>
<sequence>MDKSKYMIVFQKPVLNVEDMIRHGVMKMYFYLKDSHGNEYKSKKYDFMVPGEQSIPCSGMIDSQVSNVNNTIDSSVPIERRLVLKKLKESPLGSSLSDIHFNQFLSNLFENISSSTLELFNMSTFPYFGNYDIQKHTFTLTDDGRGRDSAWHSCCRFSQILISLNLGKALLFVRMINTKKPNGQQQSSNGSNSSPQKSLTFDEAQKFNSSHIEFACQSLIQIPTMKGNYKFFATSNSGTKGETCCFVHDSFNLQQLRNLLGDFSKAEKSGPCKTFSRVALNFGKCVKSDRPLCEEEQVAYLPPEYEMEFPGTDGIGFIHEHLAHELLLNINDFVTREKLLFNNQKELRGVGAIQVRYSGCKGVLQLIPASYWPFFRKSTN</sequence>